<dbReference type="InterPro" id="IPR036291">
    <property type="entry name" value="NAD(P)-bd_dom_sf"/>
</dbReference>
<evidence type="ECO:0000256" key="1">
    <source>
        <dbReference type="ARBA" id="ARBA00023002"/>
    </source>
</evidence>
<dbReference type="GO" id="GO:0004665">
    <property type="term" value="F:prephenate dehydrogenase (NADP+) activity"/>
    <property type="evidence" value="ECO:0007669"/>
    <property type="project" value="InterPro"/>
</dbReference>
<organism evidence="3 4">
    <name type="scientific">Desulfonema magnum</name>
    <dbReference type="NCBI Taxonomy" id="45655"/>
    <lineage>
        <taxon>Bacteria</taxon>
        <taxon>Pseudomonadati</taxon>
        <taxon>Thermodesulfobacteriota</taxon>
        <taxon>Desulfobacteria</taxon>
        <taxon>Desulfobacterales</taxon>
        <taxon>Desulfococcaceae</taxon>
        <taxon>Desulfonema</taxon>
    </lineage>
</organism>
<keyword evidence="4" id="KW-1185">Reference proteome</keyword>
<evidence type="ECO:0000313" key="3">
    <source>
        <dbReference type="EMBL" id="QTA87095.1"/>
    </source>
</evidence>
<keyword evidence="1" id="KW-0560">Oxidoreductase</keyword>
<dbReference type="InterPro" id="IPR050812">
    <property type="entry name" value="Preph/Arog_dehydrog"/>
</dbReference>
<dbReference type="SUPFAM" id="SSF48179">
    <property type="entry name" value="6-phosphogluconate dehydrogenase C-terminal domain-like"/>
    <property type="match status" value="1"/>
</dbReference>
<dbReference type="Gene3D" id="3.40.50.720">
    <property type="entry name" value="NAD(P)-binding Rossmann-like Domain"/>
    <property type="match status" value="1"/>
</dbReference>
<dbReference type="PROSITE" id="PS51176">
    <property type="entry name" value="PDH_ADH"/>
    <property type="match status" value="1"/>
</dbReference>
<dbReference type="PANTHER" id="PTHR21363">
    <property type="entry name" value="PREPHENATE DEHYDROGENASE"/>
    <property type="match status" value="1"/>
</dbReference>
<evidence type="ECO:0000313" key="4">
    <source>
        <dbReference type="Proteomes" id="UP000663722"/>
    </source>
</evidence>
<name>A0A975BKG9_9BACT</name>
<dbReference type="InterPro" id="IPR059064">
    <property type="entry name" value="TYRAAT2_C"/>
</dbReference>
<evidence type="ECO:0000259" key="2">
    <source>
        <dbReference type="PROSITE" id="PS51176"/>
    </source>
</evidence>
<dbReference type="Proteomes" id="UP000663722">
    <property type="component" value="Chromosome"/>
</dbReference>
<dbReference type="InterPro" id="IPR046826">
    <property type="entry name" value="PDH_N"/>
</dbReference>
<dbReference type="RefSeq" id="WP_207682439.1">
    <property type="nucleotide sequence ID" value="NZ_CP061800.1"/>
</dbReference>
<dbReference type="GO" id="GO:0070403">
    <property type="term" value="F:NAD+ binding"/>
    <property type="evidence" value="ECO:0007669"/>
    <property type="project" value="InterPro"/>
</dbReference>
<reference evidence="3" key="1">
    <citation type="journal article" date="2021" name="Microb. Physiol.">
        <title>Proteogenomic Insights into the Physiology of Marine, Sulfate-Reducing, Filamentous Desulfonema limicola and Desulfonema magnum.</title>
        <authorList>
            <person name="Schnaars V."/>
            <person name="Wohlbrand L."/>
            <person name="Scheve S."/>
            <person name="Hinrichs C."/>
            <person name="Reinhardt R."/>
            <person name="Rabus R."/>
        </authorList>
    </citation>
    <scope>NUCLEOTIDE SEQUENCE</scope>
    <source>
        <strain evidence="3">4be13</strain>
    </source>
</reference>
<dbReference type="KEGG" id="dmm:dnm_031230"/>
<gene>
    <name evidence="3" type="ORF">dnm_031230</name>
</gene>
<dbReference type="Pfam" id="PF02153">
    <property type="entry name" value="PDH_N"/>
    <property type="match status" value="1"/>
</dbReference>
<dbReference type="SUPFAM" id="SSF51735">
    <property type="entry name" value="NAD(P)-binding Rossmann-fold domains"/>
    <property type="match status" value="1"/>
</dbReference>
<dbReference type="GO" id="GO:0008977">
    <property type="term" value="F:prephenate dehydrogenase (NAD+) activity"/>
    <property type="evidence" value="ECO:0007669"/>
    <property type="project" value="InterPro"/>
</dbReference>
<protein>
    <submittedName>
        <fullName evidence="3">Prephenate dehydratase family protein</fullName>
    </submittedName>
</protein>
<feature type="domain" description="Prephenate/arogenate dehydrogenase" evidence="2">
    <location>
        <begin position="6"/>
        <end position="248"/>
    </location>
</feature>
<sequence>MTGNIKKIGIIGFGRFGKLMTGYLAQDFEVFVYNRSDKTSEIRKIGAYPTSLAEVCEQDMVILTVPISMMNAVLKEISPLLRKDAVVTDVCSVKEYPVRWMEELLPETVSILATHPMFGPDSAADSLRKRKIVLCRKRIEDALYNKIKSYLSAKGLIVIETTPEEHDRQIAVSLALTHFIGRTLSEYGASELDIDTEGYKRLLHILGVVEHDTWQLFVDMHKYNPYAKGERIALTEAMKIINEKLEEK</sequence>
<proteinExistence type="predicted"/>
<dbReference type="PANTHER" id="PTHR21363:SF0">
    <property type="entry name" value="PREPHENATE DEHYDROGENASE [NADP(+)]"/>
    <property type="match status" value="1"/>
</dbReference>
<dbReference type="InterPro" id="IPR008927">
    <property type="entry name" value="6-PGluconate_DH-like_C_sf"/>
</dbReference>
<dbReference type="GO" id="GO:0006571">
    <property type="term" value="P:tyrosine biosynthetic process"/>
    <property type="evidence" value="ECO:0007669"/>
    <property type="project" value="InterPro"/>
</dbReference>
<dbReference type="InterPro" id="IPR003099">
    <property type="entry name" value="Prephen_DH"/>
</dbReference>
<dbReference type="Pfam" id="PF26213">
    <property type="entry name" value="TYRAAT1_C"/>
    <property type="match status" value="1"/>
</dbReference>
<dbReference type="EMBL" id="CP061800">
    <property type="protein sequence ID" value="QTA87095.1"/>
    <property type="molecule type" value="Genomic_DNA"/>
</dbReference>
<dbReference type="AlphaFoldDB" id="A0A975BKG9"/>
<accession>A0A975BKG9</accession>